<dbReference type="AlphaFoldDB" id="D3E3J0"/>
<dbReference type="InterPro" id="IPR036237">
    <property type="entry name" value="Xyl_isomerase-like_sf"/>
</dbReference>
<dbReference type="OrthoDB" id="372143at2157"/>
<dbReference type="eggNOG" id="arCOG01895">
    <property type="taxonomic scope" value="Archaea"/>
</dbReference>
<dbReference type="RefSeq" id="WP_012956050.1">
    <property type="nucleotide sequence ID" value="NC_013790.1"/>
</dbReference>
<evidence type="ECO:0000313" key="3">
    <source>
        <dbReference type="Proteomes" id="UP000008680"/>
    </source>
</evidence>
<protein>
    <submittedName>
        <fullName evidence="2">Xylose isomerase-like TIM barrel domain-containing protein</fullName>
    </submittedName>
</protein>
<dbReference type="InterPro" id="IPR050312">
    <property type="entry name" value="IolE/XylAMocC-like"/>
</dbReference>
<dbReference type="HOGENOM" id="CLU_050006_7_2_2"/>
<proteinExistence type="predicted"/>
<reference evidence="2 3" key="1">
    <citation type="journal article" date="2010" name="PLoS ONE">
        <title>The genome sequence of the rumen methanogen Methanobrevibacter ruminantium reveals new possibilities for controlling ruminant methane emissions.</title>
        <authorList>
            <person name="Leahy S.C."/>
            <person name="Kelly W.J."/>
            <person name="Altermann E."/>
            <person name="Ronimus R.S."/>
            <person name="Yeoman C.J."/>
            <person name="Pacheco D.M."/>
            <person name="Li D."/>
            <person name="Kong Z."/>
            <person name="McTavish S."/>
            <person name="Sang C."/>
            <person name="Lambie S.C."/>
            <person name="Janssen P.H."/>
            <person name="Dey D."/>
            <person name="Attwood G.T."/>
        </authorList>
    </citation>
    <scope>NUCLEOTIDE SEQUENCE [LARGE SCALE GENOMIC DNA]</scope>
    <source>
        <strain evidence="3">ATCC 35063 / DSM 1093 / JCM 13430 / OCM 146 / M1</strain>
    </source>
</reference>
<keyword evidence="3" id="KW-1185">Reference proteome</keyword>
<dbReference type="Gene3D" id="3.20.20.150">
    <property type="entry name" value="Divalent-metal-dependent TIM barrel enzymes"/>
    <property type="match status" value="1"/>
</dbReference>
<dbReference type="PANTHER" id="PTHR12110:SF21">
    <property type="entry name" value="XYLOSE ISOMERASE-LIKE TIM BARREL DOMAIN-CONTAINING PROTEIN"/>
    <property type="match status" value="1"/>
</dbReference>
<gene>
    <name evidence="2" type="ordered locus">mru_1251</name>
</gene>
<evidence type="ECO:0000259" key="1">
    <source>
        <dbReference type="Pfam" id="PF01261"/>
    </source>
</evidence>
<organism evidence="2 3">
    <name type="scientific">Methanobrevibacter ruminantium (strain ATCC 35063 / DSM 1093 / JCM 13430 / OCM 146 / M1)</name>
    <name type="common">Methanobacterium ruminantium</name>
    <dbReference type="NCBI Taxonomy" id="634498"/>
    <lineage>
        <taxon>Archaea</taxon>
        <taxon>Methanobacteriati</taxon>
        <taxon>Methanobacteriota</taxon>
        <taxon>Methanomada group</taxon>
        <taxon>Methanobacteria</taxon>
        <taxon>Methanobacteriales</taxon>
        <taxon>Methanobacteriaceae</taxon>
        <taxon>Methanobrevibacter</taxon>
    </lineage>
</organism>
<evidence type="ECO:0000313" key="2">
    <source>
        <dbReference type="EMBL" id="ADC47101.1"/>
    </source>
</evidence>
<dbReference type="InterPro" id="IPR013022">
    <property type="entry name" value="Xyl_isomerase-like_TIM-brl"/>
</dbReference>
<feature type="domain" description="Xylose isomerase-like TIM barrel" evidence="1">
    <location>
        <begin position="29"/>
        <end position="250"/>
    </location>
</feature>
<dbReference type="PANTHER" id="PTHR12110">
    <property type="entry name" value="HYDROXYPYRUVATE ISOMERASE"/>
    <property type="match status" value="1"/>
</dbReference>
<dbReference type="GO" id="GO:0016853">
    <property type="term" value="F:isomerase activity"/>
    <property type="evidence" value="ECO:0007669"/>
    <property type="project" value="UniProtKB-KW"/>
</dbReference>
<dbReference type="EMBL" id="CP001719">
    <property type="protein sequence ID" value="ADC47101.1"/>
    <property type="molecule type" value="Genomic_DNA"/>
</dbReference>
<dbReference type="PATRIC" id="fig|634498.28.peg.1254"/>
<dbReference type="STRING" id="634498.mru_1251"/>
<dbReference type="Proteomes" id="UP000008680">
    <property type="component" value="Chromosome"/>
</dbReference>
<name>D3E3J0_METRM</name>
<accession>D3E3J0</accession>
<dbReference type="SUPFAM" id="SSF51658">
    <property type="entry name" value="Xylose isomerase-like"/>
    <property type="match status" value="1"/>
</dbReference>
<dbReference type="Pfam" id="PF01261">
    <property type="entry name" value="AP_endonuc_2"/>
    <property type="match status" value="1"/>
</dbReference>
<sequence>MKLGASIFPRKIIPIEKSLDYFESNRYIEYMEIFHDYPNRDIDVEKDLIDKFNSYDLKYTVHAPFIEVNPASVNPALAKASVDEIKRSVDLANLLDSDIVVIHPGRAIFTNDMEYMASVYRIAEENLKVIGEYAKDNGVMTCIENLPRLRGFMYQDINQLNETLERTGLPMTLDIGHAYTAGFDVDDVSFDCISHIHIHDNDGIRDSHLPLGEGIIDFKRFFEIFDKYDGIYNFELGSKEYIEKSIDYLKGLKLI</sequence>
<dbReference type="GeneID" id="8770902"/>
<dbReference type="KEGG" id="mru:mru_1251"/>